<dbReference type="EMBL" id="UYYB01007052">
    <property type="protein sequence ID" value="VDM67927.1"/>
    <property type="molecule type" value="Genomic_DNA"/>
</dbReference>
<dbReference type="OrthoDB" id="6435753at2759"/>
<evidence type="ECO:0008006" key="7">
    <source>
        <dbReference type="Google" id="ProtNLM"/>
    </source>
</evidence>
<evidence type="ECO:0000256" key="1">
    <source>
        <dbReference type="ARBA" id="ARBA00009183"/>
    </source>
</evidence>
<dbReference type="Gene3D" id="3.50.50.60">
    <property type="entry name" value="FAD/NAD(P)-binding domain"/>
    <property type="match status" value="1"/>
</dbReference>
<organism evidence="5 6">
    <name type="scientific">Strongylus vulgaris</name>
    <name type="common">Blood worm</name>
    <dbReference type="NCBI Taxonomy" id="40348"/>
    <lineage>
        <taxon>Eukaryota</taxon>
        <taxon>Metazoa</taxon>
        <taxon>Ecdysozoa</taxon>
        <taxon>Nematoda</taxon>
        <taxon>Chromadorea</taxon>
        <taxon>Rhabditida</taxon>
        <taxon>Rhabditina</taxon>
        <taxon>Rhabditomorpha</taxon>
        <taxon>Strongyloidea</taxon>
        <taxon>Strongylidae</taxon>
        <taxon>Strongylus</taxon>
    </lineage>
</organism>
<accession>A0A3P7IUJ6</accession>
<keyword evidence="6" id="KW-1185">Reference proteome</keyword>
<evidence type="ECO:0000313" key="5">
    <source>
        <dbReference type="EMBL" id="VDM67927.1"/>
    </source>
</evidence>
<gene>
    <name evidence="5" type="ORF">SVUK_LOCUS2925</name>
</gene>
<dbReference type="GO" id="GO:0050660">
    <property type="term" value="F:flavin adenine dinucleotide binding"/>
    <property type="evidence" value="ECO:0007669"/>
    <property type="project" value="InterPro"/>
</dbReference>
<evidence type="ECO:0000313" key="6">
    <source>
        <dbReference type="Proteomes" id="UP000270094"/>
    </source>
</evidence>
<reference evidence="5 6" key="1">
    <citation type="submission" date="2018-11" db="EMBL/GenBank/DDBJ databases">
        <authorList>
            <consortium name="Pathogen Informatics"/>
        </authorList>
    </citation>
    <scope>NUCLEOTIDE SEQUENCE [LARGE SCALE GENOMIC DNA]</scope>
</reference>
<dbReference type="GO" id="GO:0004499">
    <property type="term" value="F:N,N-dimethylaniline monooxygenase activity"/>
    <property type="evidence" value="ECO:0007669"/>
    <property type="project" value="InterPro"/>
</dbReference>
<keyword evidence="2" id="KW-0285">Flavoprotein</keyword>
<dbReference type="InterPro" id="IPR050346">
    <property type="entry name" value="FMO-like"/>
</dbReference>
<proteinExistence type="inferred from homology"/>
<name>A0A3P7IUJ6_STRVU</name>
<keyword evidence="4" id="KW-0560">Oxidoreductase</keyword>
<dbReference type="Pfam" id="PF00743">
    <property type="entry name" value="FMO-like"/>
    <property type="match status" value="1"/>
</dbReference>
<feature type="non-terminal residue" evidence="5">
    <location>
        <position position="96"/>
    </location>
</feature>
<dbReference type="InterPro" id="IPR020946">
    <property type="entry name" value="Flavin_mOase-like"/>
</dbReference>
<comment type="similarity">
    <text evidence="1">Belongs to the FMO family.</text>
</comment>
<dbReference type="Proteomes" id="UP000270094">
    <property type="component" value="Unassembled WGS sequence"/>
</dbReference>
<evidence type="ECO:0000256" key="4">
    <source>
        <dbReference type="ARBA" id="ARBA00023002"/>
    </source>
</evidence>
<dbReference type="PANTHER" id="PTHR23023">
    <property type="entry name" value="DIMETHYLANILINE MONOOXYGENASE"/>
    <property type="match status" value="1"/>
</dbReference>
<keyword evidence="3" id="KW-0274">FAD</keyword>
<evidence type="ECO:0000256" key="2">
    <source>
        <dbReference type="ARBA" id="ARBA00022630"/>
    </source>
</evidence>
<dbReference type="GO" id="GO:0050661">
    <property type="term" value="F:NADP binding"/>
    <property type="evidence" value="ECO:0007669"/>
    <property type="project" value="InterPro"/>
</dbReference>
<dbReference type="InterPro" id="IPR036188">
    <property type="entry name" value="FAD/NAD-bd_sf"/>
</dbReference>
<protein>
    <recommendedName>
        <fullName evidence="7">Flavin-containing monooxygenase</fullName>
    </recommendedName>
</protein>
<dbReference type="AlphaFoldDB" id="A0A3P7IUJ6"/>
<evidence type="ECO:0000256" key="3">
    <source>
        <dbReference type="ARBA" id="ARBA00022827"/>
    </source>
</evidence>
<sequence>MQLRRWSYAQCRWAIQVFLGNLSLPPKQVMLEDIARKRALMKRRYFQSEKHTIQVDYVKYMDEVAMILGCKPDIYKIMLPDPRFALRLFLGANVPY</sequence>